<accession>A0A382H8I7</accession>
<dbReference type="InterPro" id="IPR003749">
    <property type="entry name" value="ThiS/MoaD-like"/>
</dbReference>
<name>A0A382H8I7_9ZZZZ</name>
<dbReference type="InterPro" id="IPR016155">
    <property type="entry name" value="Mopterin_synth/thiamin_S_b"/>
</dbReference>
<dbReference type="Pfam" id="PF02597">
    <property type="entry name" value="ThiS"/>
    <property type="match status" value="1"/>
</dbReference>
<protein>
    <recommendedName>
        <fullName evidence="2">Thiamine biosynthesis protein ThiS</fullName>
    </recommendedName>
</protein>
<dbReference type="EMBL" id="UINC01059802">
    <property type="protein sequence ID" value="SVB83616.1"/>
    <property type="molecule type" value="Genomic_DNA"/>
</dbReference>
<dbReference type="CDD" id="cd00565">
    <property type="entry name" value="Ubl_ThiS"/>
    <property type="match status" value="1"/>
</dbReference>
<proteinExistence type="predicted"/>
<dbReference type="InterPro" id="IPR012675">
    <property type="entry name" value="Beta-grasp_dom_sf"/>
</dbReference>
<organism evidence="1">
    <name type="scientific">marine metagenome</name>
    <dbReference type="NCBI Taxonomy" id="408172"/>
    <lineage>
        <taxon>unclassified sequences</taxon>
        <taxon>metagenomes</taxon>
        <taxon>ecological metagenomes</taxon>
    </lineage>
</organism>
<reference evidence="1" key="1">
    <citation type="submission" date="2018-05" db="EMBL/GenBank/DDBJ databases">
        <authorList>
            <person name="Lanie J.A."/>
            <person name="Ng W.-L."/>
            <person name="Kazmierczak K.M."/>
            <person name="Andrzejewski T.M."/>
            <person name="Davidsen T.M."/>
            <person name="Wayne K.J."/>
            <person name="Tettelin H."/>
            <person name="Glass J.I."/>
            <person name="Rusch D."/>
            <person name="Podicherti R."/>
            <person name="Tsui H.-C.T."/>
            <person name="Winkler M.E."/>
        </authorList>
    </citation>
    <scope>NUCLEOTIDE SEQUENCE</scope>
</reference>
<evidence type="ECO:0008006" key="2">
    <source>
        <dbReference type="Google" id="ProtNLM"/>
    </source>
</evidence>
<evidence type="ECO:0000313" key="1">
    <source>
        <dbReference type="EMBL" id="SVB83616.1"/>
    </source>
</evidence>
<dbReference type="InterPro" id="IPR010035">
    <property type="entry name" value="Thi_S"/>
</dbReference>
<dbReference type="PANTHER" id="PTHR34472:SF1">
    <property type="entry name" value="SULFUR CARRIER PROTEIN THIS"/>
    <property type="match status" value="1"/>
</dbReference>
<dbReference type="NCBIfam" id="TIGR01683">
    <property type="entry name" value="thiS"/>
    <property type="match status" value="1"/>
</dbReference>
<feature type="non-terminal residue" evidence="1">
    <location>
        <position position="1"/>
    </location>
</feature>
<sequence>VKKKNITISINGKKQEISGNIDLLQLIGSLGFDPTKPGVAVAVNCEVVPQKMWSETRINPDSEIEIIHAVQGG</sequence>
<dbReference type="SUPFAM" id="SSF54285">
    <property type="entry name" value="MoaD/ThiS"/>
    <property type="match status" value="1"/>
</dbReference>
<gene>
    <name evidence="1" type="ORF">METZ01_LOCUS236470</name>
</gene>
<dbReference type="AlphaFoldDB" id="A0A382H8I7"/>
<dbReference type="Gene3D" id="3.10.20.30">
    <property type="match status" value="1"/>
</dbReference>
<dbReference type="PANTHER" id="PTHR34472">
    <property type="entry name" value="SULFUR CARRIER PROTEIN THIS"/>
    <property type="match status" value="1"/>
</dbReference>